<sequence>MKESLVSLNRWRLILGKYADGKIPFEDSNSGINYMEMDDLLDFLYSREYSEKDGVKRGKSSGSTSPSNLTVPKWITKIRELFPKETVEVLEKHAIEKYNLTELLTDKEVLEKLEPNKELLKNILQMKHLMKGDVLDTAKSIVKKIAEDITKKLENDVKRSITGRVNKNKSTLLKSSRNIDFKRTIKKNLKNYDCDKKRLVVDKIYFNENVRKFNPWNIIIAVDESGSMLDSVIHSAIMAGIFSKLPMLKTNLIIFDTEVVDLSGYIDDPVTTLMSVQLGGGTNITKAMTYCEKLIENPHRTMVVLVTDLYEGYGYGNMYAKAKSIVESGAKLIILTALDVEASPSYDKNAALKMASLGAEVAAMTPGGLSDWIAKIIS</sequence>
<dbReference type="AlphaFoldDB" id="A0A168PBT9"/>
<dbReference type="SUPFAM" id="SSF53300">
    <property type="entry name" value="vWA-like"/>
    <property type="match status" value="1"/>
</dbReference>
<dbReference type="InterPro" id="IPR036465">
    <property type="entry name" value="vWFA_dom_sf"/>
</dbReference>
<dbReference type="PATRIC" id="fig|1705578.3.peg.3004"/>
<dbReference type="Proteomes" id="UP000077384">
    <property type="component" value="Unassembled WGS sequence"/>
</dbReference>
<dbReference type="SMART" id="SM00327">
    <property type="entry name" value="VWA"/>
    <property type="match status" value="1"/>
</dbReference>
<keyword evidence="5" id="KW-1185">Reference proteome</keyword>
<reference evidence="3 5" key="2">
    <citation type="journal article" date="2016" name="Front. Microbiol.">
        <title>Industrial Acetogenic Biocatalysts: A Comparative Metabolic and Genomic Analysis.</title>
        <authorList>
            <person name="Bengelsdorf F."/>
            <person name="Poehlein A."/>
            <person name="Sonja S."/>
            <person name="Erz C."/>
            <person name="Hummel T."/>
            <person name="Hoffmeister S."/>
            <person name="Daniel R."/>
            <person name="Durre P."/>
        </authorList>
    </citation>
    <scope>NUCLEOTIDE SEQUENCE [LARGE SCALE GENOMIC DNA]</scope>
    <source>
        <strain evidence="3 5">PTA-10522</strain>
    </source>
</reference>
<dbReference type="Proteomes" id="UP000093694">
    <property type="component" value="Unassembled WGS sequence"/>
</dbReference>
<dbReference type="RefSeq" id="WP_063602371.1">
    <property type="nucleotide sequence ID" value="NZ_LITQ01000040.1"/>
</dbReference>
<evidence type="ECO:0000313" key="2">
    <source>
        <dbReference type="EMBL" id="OAA87548.1"/>
    </source>
</evidence>
<evidence type="ECO:0000313" key="3">
    <source>
        <dbReference type="EMBL" id="OBR96448.1"/>
    </source>
</evidence>
<evidence type="ECO:0000259" key="1">
    <source>
        <dbReference type="SMART" id="SM00327"/>
    </source>
</evidence>
<dbReference type="PANTHER" id="PTHR30634:SF16">
    <property type="entry name" value="OUTER-MEMBRANE LIPOPROTEIN LOLB"/>
    <property type="match status" value="1"/>
</dbReference>
<name>A0A168PBT9_9CLOT</name>
<feature type="domain" description="VWFA" evidence="1">
    <location>
        <begin position="215"/>
        <end position="374"/>
    </location>
</feature>
<dbReference type="EMBL" id="LITQ01000040">
    <property type="protein sequence ID" value="OAA87548.1"/>
    <property type="molecule type" value="Genomic_DNA"/>
</dbReference>
<accession>A0A168PBT9</accession>
<dbReference type="EMBL" id="LROR01000033">
    <property type="protein sequence ID" value="OBR96448.1"/>
    <property type="molecule type" value="Genomic_DNA"/>
</dbReference>
<dbReference type="Gene3D" id="3.40.50.410">
    <property type="entry name" value="von Willebrand factor, type A domain"/>
    <property type="match status" value="1"/>
</dbReference>
<reference evidence="2 4" key="1">
    <citation type="journal article" date="2015" name="Biotechnol. Bioeng.">
        <title>Genome sequence and phenotypic characterization of Caulobacter segnis.</title>
        <authorList>
            <person name="Patel S."/>
            <person name="Fletcher B."/>
            <person name="Scott D.C."/>
            <person name="Ely B."/>
        </authorList>
    </citation>
    <scope>NUCLEOTIDE SEQUENCE [LARGE SCALE GENOMIC DNA]</scope>
    <source>
        <strain evidence="2 4">PS02</strain>
    </source>
</reference>
<dbReference type="Pfam" id="PF05762">
    <property type="entry name" value="VWA_CoxE"/>
    <property type="match status" value="1"/>
</dbReference>
<organism evidence="2 4">
    <name type="scientific">Clostridium coskatii</name>
    <dbReference type="NCBI Taxonomy" id="1705578"/>
    <lineage>
        <taxon>Bacteria</taxon>
        <taxon>Bacillati</taxon>
        <taxon>Bacillota</taxon>
        <taxon>Clostridia</taxon>
        <taxon>Eubacteriales</taxon>
        <taxon>Clostridiaceae</taxon>
        <taxon>Clostridium</taxon>
    </lineage>
</organism>
<gene>
    <name evidence="3" type="ORF">CLCOS_08860</name>
    <name evidence="2" type="ORF">WX73_02730</name>
</gene>
<dbReference type="InterPro" id="IPR002035">
    <property type="entry name" value="VWF_A"/>
</dbReference>
<dbReference type="InterPro" id="IPR008912">
    <property type="entry name" value="Uncharacterised_CoxE"/>
</dbReference>
<comment type="caution">
    <text evidence="2">The sequence shown here is derived from an EMBL/GenBank/DDBJ whole genome shotgun (WGS) entry which is preliminary data.</text>
</comment>
<proteinExistence type="predicted"/>
<dbReference type="PANTHER" id="PTHR30634">
    <property type="entry name" value="OUTER MEMBRANE LOLAB LIPOPROTEIN INSERTION APPARATUS"/>
    <property type="match status" value="1"/>
</dbReference>
<evidence type="ECO:0000313" key="5">
    <source>
        <dbReference type="Proteomes" id="UP000093694"/>
    </source>
</evidence>
<dbReference type="InterPro" id="IPR050458">
    <property type="entry name" value="LolB"/>
</dbReference>
<evidence type="ECO:0000313" key="4">
    <source>
        <dbReference type="Proteomes" id="UP000077384"/>
    </source>
</evidence>
<protein>
    <submittedName>
        <fullName evidence="2">VWA domain containing CoxE-like protein</fullName>
    </submittedName>
</protein>